<keyword evidence="3" id="KW-1185">Reference proteome</keyword>
<dbReference type="Gene3D" id="1.20.1250.20">
    <property type="entry name" value="MFS general substrate transporter like domains"/>
    <property type="match status" value="1"/>
</dbReference>
<reference evidence="2 3" key="1">
    <citation type="submission" date="2022-02" db="EMBL/GenBank/DDBJ databases">
        <title>Mesosutterella porci, a novel member of the family Sutterellaceae from pig feces.</title>
        <authorList>
            <person name="Wylensek D."/>
            <person name="Clavel T."/>
        </authorList>
    </citation>
    <scope>NUCLEOTIDE SEQUENCE [LARGE SCALE GENOMIC DNA]</scope>
    <source>
        <strain evidence="3">oilRF-744-wt-GAM-9</strain>
    </source>
</reference>
<evidence type="ECO:0000313" key="2">
    <source>
        <dbReference type="EMBL" id="MCG5030108.1"/>
    </source>
</evidence>
<dbReference type="Proteomes" id="UP001297600">
    <property type="component" value="Unassembled WGS sequence"/>
</dbReference>
<dbReference type="EMBL" id="JAKNCT010000001">
    <property type="protein sequence ID" value="MCG5030108.1"/>
    <property type="molecule type" value="Genomic_DNA"/>
</dbReference>
<feature type="transmembrane region" description="Helical" evidence="1">
    <location>
        <begin position="51"/>
        <end position="70"/>
    </location>
</feature>
<keyword evidence="1" id="KW-0472">Membrane</keyword>
<keyword evidence="1" id="KW-0812">Transmembrane</keyword>
<evidence type="ECO:0008006" key="4">
    <source>
        <dbReference type="Google" id="ProtNLM"/>
    </source>
</evidence>
<keyword evidence="1" id="KW-1133">Transmembrane helix</keyword>
<evidence type="ECO:0000256" key="1">
    <source>
        <dbReference type="SAM" id="Phobius"/>
    </source>
</evidence>
<dbReference type="SUPFAM" id="SSF103473">
    <property type="entry name" value="MFS general substrate transporter"/>
    <property type="match status" value="1"/>
</dbReference>
<accession>A0ABS9MNB3</accession>
<dbReference type="InterPro" id="IPR036259">
    <property type="entry name" value="MFS_trans_sf"/>
</dbReference>
<protein>
    <recommendedName>
        <fullName evidence="4">Major facilitator superfamily (MFS) profile domain-containing protein</fullName>
    </recommendedName>
</protein>
<dbReference type="RefSeq" id="WP_237977762.1">
    <property type="nucleotide sequence ID" value="NZ_JAKNCT010000001.1"/>
</dbReference>
<sequence>MAVYLGLVVDRFGPAHAGVNYGIVFCGFSAAGLLGPAIAGAFGAAGPGGRAGTALALAVTAAGFPCLALLRRTIRQSGRPL</sequence>
<gene>
    <name evidence="2" type="ORF">MAF45_01385</name>
</gene>
<proteinExistence type="predicted"/>
<feature type="transmembrane region" description="Helical" evidence="1">
    <location>
        <begin position="21"/>
        <end position="45"/>
    </location>
</feature>
<comment type="caution">
    <text evidence="2">The sequence shown here is derived from an EMBL/GenBank/DDBJ whole genome shotgun (WGS) entry which is preliminary data.</text>
</comment>
<evidence type="ECO:0000313" key="3">
    <source>
        <dbReference type="Proteomes" id="UP001297600"/>
    </source>
</evidence>
<name>A0ABS9MNB3_9BURK</name>
<organism evidence="2 3">
    <name type="scientific">Mesosutterella porci</name>
    <dbReference type="NCBI Taxonomy" id="2915351"/>
    <lineage>
        <taxon>Bacteria</taxon>
        <taxon>Pseudomonadati</taxon>
        <taxon>Pseudomonadota</taxon>
        <taxon>Betaproteobacteria</taxon>
        <taxon>Burkholderiales</taxon>
        <taxon>Sutterellaceae</taxon>
        <taxon>Mesosutterella</taxon>
    </lineage>
</organism>